<comment type="catalytic activity">
    <reaction evidence="14 15 17">
        <text>guanosine(37) in tRNA + S-adenosyl-L-methionine = N(1)-methylguanosine(37) in tRNA + S-adenosyl-L-homocysteine + H(+)</text>
        <dbReference type="Rhea" id="RHEA:36899"/>
        <dbReference type="Rhea" id="RHEA-COMP:10145"/>
        <dbReference type="Rhea" id="RHEA-COMP:10147"/>
        <dbReference type="ChEBI" id="CHEBI:15378"/>
        <dbReference type="ChEBI" id="CHEBI:57856"/>
        <dbReference type="ChEBI" id="CHEBI:59789"/>
        <dbReference type="ChEBI" id="CHEBI:73542"/>
        <dbReference type="ChEBI" id="CHEBI:74269"/>
        <dbReference type="EC" id="2.1.1.228"/>
    </reaction>
</comment>
<dbReference type="GO" id="GO:0002939">
    <property type="term" value="P:tRNA N1-guanine methylation"/>
    <property type="evidence" value="ECO:0007669"/>
    <property type="project" value="TreeGrafter"/>
</dbReference>
<evidence type="ECO:0000256" key="7">
    <source>
        <dbReference type="ARBA" id="ARBA00022490"/>
    </source>
</evidence>
<feature type="binding site" evidence="15 16">
    <location>
        <position position="118"/>
    </location>
    <ligand>
        <name>S-adenosyl-L-methionine</name>
        <dbReference type="ChEBI" id="CHEBI:59789"/>
    </ligand>
</feature>
<dbReference type="EC" id="2.1.1.228" evidence="5 15"/>
<evidence type="ECO:0000256" key="9">
    <source>
        <dbReference type="ARBA" id="ARBA00022679"/>
    </source>
</evidence>
<feature type="domain" description="tRNA methyltransferase TRMD/TRM10-type" evidence="18">
    <location>
        <begin position="4"/>
        <end position="230"/>
    </location>
</feature>
<dbReference type="HAMAP" id="MF_00605">
    <property type="entry name" value="TrmD"/>
    <property type="match status" value="1"/>
</dbReference>
<evidence type="ECO:0000256" key="11">
    <source>
        <dbReference type="ARBA" id="ARBA00022694"/>
    </source>
</evidence>
<dbReference type="Gene3D" id="1.10.1270.20">
    <property type="entry name" value="tRNA(m1g37)methyltransferase, domain 2"/>
    <property type="match status" value="1"/>
</dbReference>
<keyword evidence="8 15" id="KW-0489">Methyltransferase</keyword>
<dbReference type="InterPro" id="IPR029026">
    <property type="entry name" value="tRNA_m1G_MTases_N"/>
</dbReference>
<evidence type="ECO:0000256" key="8">
    <source>
        <dbReference type="ARBA" id="ARBA00022603"/>
    </source>
</evidence>
<evidence type="ECO:0000256" key="16">
    <source>
        <dbReference type="PIRSR" id="PIRSR000386-1"/>
    </source>
</evidence>
<evidence type="ECO:0000256" key="12">
    <source>
        <dbReference type="ARBA" id="ARBA00029736"/>
    </source>
</evidence>
<evidence type="ECO:0000256" key="15">
    <source>
        <dbReference type="HAMAP-Rule" id="MF_00605"/>
    </source>
</evidence>
<evidence type="ECO:0000256" key="13">
    <source>
        <dbReference type="ARBA" id="ARBA00033392"/>
    </source>
</evidence>
<dbReference type="FunFam" id="1.10.1270.20:FF:000001">
    <property type="entry name" value="tRNA (guanine-N(1)-)-methyltransferase"/>
    <property type="match status" value="1"/>
</dbReference>
<evidence type="ECO:0000256" key="14">
    <source>
        <dbReference type="ARBA" id="ARBA00047783"/>
    </source>
</evidence>
<dbReference type="NCBIfam" id="TIGR00088">
    <property type="entry name" value="trmD"/>
    <property type="match status" value="1"/>
</dbReference>
<comment type="function">
    <text evidence="1 15 17">Specifically methylates guanosine-37 in various tRNAs.</text>
</comment>
<protein>
    <recommendedName>
        <fullName evidence="6 15">tRNA (guanine-N(1)-)-methyltransferase</fullName>
        <ecNumber evidence="5 15">2.1.1.228</ecNumber>
    </recommendedName>
    <alternativeName>
        <fullName evidence="12 15">M1G-methyltransferase</fullName>
    </alternativeName>
    <alternativeName>
        <fullName evidence="13 15">tRNA [GM37] methyltransferase</fullName>
    </alternativeName>
</protein>
<dbReference type="GO" id="GO:0005829">
    <property type="term" value="C:cytosol"/>
    <property type="evidence" value="ECO:0007669"/>
    <property type="project" value="TreeGrafter"/>
</dbReference>
<keyword evidence="11 15" id="KW-0819">tRNA processing</keyword>
<dbReference type="InterPro" id="IPR029028">
    <property type="entry name" value="Alpha/beta_knot_MTases"/>
</dbReference>
<evidence type="ECO:0000256" key="6">
    <source>
        <dbReference type="ARBA" id="ARBA00014679"/>
    </source>
</evidence>
<dbReference type="InterPro" id="IPR002649">
    <property type="entry name" value="tRNA_m1G_MeTrfase_TrmD"/>
</dbReference>
<dbReference type="SUPFAM" id="SSF75217">
    <property type="entry name" value="alpha/beta knot"/>
    <property type="match status" value="1"/>
</dbReference>
<evidence type="ECO:0000256" key="3">
    <source>
        <dbReference type="ARBA" id="ARBA00007630"/>
    </source>
</evidence>
<evidence type="ECO:0000313" key="20">
    <source>
        <dbReference type="Proteomes" id="UP000662904"/>
    </source>
</evidence>
<dbReference type="CDD" id="cd18080">
    <property type="entry name" value="TrmD-like"/>
    <property type="match status" value="1"/>
</dbReference>
<evidence type="ECO:0000259" key="18">
    <source>
        <dbReference type="Pfam" id="PF01746"/>
    </source>
</evidence>
<dbReference type="InterPro" id="IPR023148">
    <property type="entry name" value="tRNA_m1G_MeTrfase_C_sf"/>
</dbReference>
<evidence type="ECO:0000313" key="19">
    <source>
        <dbReference type="EMBL" id="QSQ09861.1"/>
    </source>
</evidence>
<dbReference type="GO" id="GO:0052906">
    <property type="term" value="F:tRNA (guanine(37)-N1)-methyltransferase activity"/>
    <property type="evidence" value="ECO:0007669"/>
    <property type="project" value="UniProtKB-UniRule"/>
</dbReference>
<evidence type="ECO:0000256" key="5">
    <source>
        <dbReference type="ARBA" id="ARBA00012807"/>
    </source>
</evidence>
<accession>A0A8A0RN85</accession>
<evidence type="ECO:0000256" key="17">
    <source>
        <dbReference type="RuleBase" id="RU003464"/>
    </source>
</evidence>
<dbReference type="FunFam" id="3.40.1280.10:FF:000001">
    <property type="entry name" value="tRNA (guanine-N(1)-)-methyltransferase"/>
    <property type="match status" value="1"/>
</dbReference>
<dbReference type="RefSeq" id="WP_206707195.1">
    <property type="nucleotide sequence ID" value="NZ_CP059066.1"/>
</dbReference>
<keyword evidence="10 15" id="KW-0949">S-adenosyl-L-methionine</keyword>
<evidence type="ECO:0000256" key="2">
    <source>
        <dbReference type="ARBA" id="ARBA00004496"/>
    </source>
</evidence>
<dbReference type="NCBIfam" id="NF000648">
    <property type="entry name" value="PRK00026.1"/>
    <property type="match status" value="1"/>
</dbReference>
<dbReference type="PIRSF" id="PIRSF000386">
    <property type="entry name" value="tRNA_mtase"/>
    <property type="match status" value="1"/>
</dbReference>
<dbReference type="AlphaFoldDB" id="A0A8A0RN85"/>
<dbReference type="EMBL" id="CP059066">
    <property type="protein sequence ID" value="QSQ09861.1"/>
    <property type="molecule type" value="Genomic_DNA"/>
</dbReference>
<keyword evidence="9 15" id="KW-0808">Transferase</keyword>
<organism evidence="19 20">
    <name type="scientific">Koleobacter methoxysyntrophicus</name>
    <dbReference type="NCBI Taxonomy" id="2751313"/>
    <lineage>
        <taxon>Bacteria</taxon>
        <taxon>Bacillati</taxon>
        <taxon>Bacillota</taxon>
        <taxon>Clostridia</taxon>
        <taxon>Koleobacterales</taxon>
        <taxon>Koleobacteraceae</taxon>
        <taxon>Koleobacter</taxon>
    </lineage>
</organism>
<gene>
    <name evidence="15 19" type="primary">trmD</name>
    <name evidence="19" type="ORF">H0A61_02242</name>
</gene>
<comment type="subcellular location">
    <subcellularLocation>
        <location evidence="2 15 17">Cytoplasm</location>
    </subcellularLocation>
</comment>
<evidence type="ECO:0000256" key="1">
    <source>
        <dbReference type="ARBA" id="ARBA00002634"/>
    </source>
</evidence>
<keyword evidence="20" id="KW-1185">Reference proteome</keyword>
<dbReference type="KEGG" id="kme:H0A61_02242"/>
<evidence type="ECO:0000256" key="4">
    <source>
        <dbReference type="ARBA" id="ARBA00011738"/>
    </source>
</evidence>
<reference evidence="19" key="1">
    <citation type="submission" date="2020-07" db="EMBL/GenBank/DDBJ databases">
        <title>Koleobacter methoxysyntrophicus gen. nov., sp. nov., a novel anaerobic bacterium isolated from deep subsurface oil field and proposal of Koleobacterales ord. nov. in the phylum Firmicutes.</title>
        <authorList>
            <person name="Sakamoto S."/>
            <person name="Tamaki H."/>
        </authorList>
    </citation>
    <scope>NUCLEOTIDE SEQUENCE</scope>
    <source>
        <strain evidence="19">NRmbB1</strain>
    </source>
</reference>
<comment type="subunit">
    <text evidence="4 15 17">Homodimer.</text>
</comment>
<evidence type="ECO:0000256" key="10">
    <source>
        <dbReference type="ARBA" id="ARBA00022691"/>
    </source>
</evidence>
<dbReference type="PANTHER" id="PTHR46417">
    <property type="entry name" value="TRNA (GUANINE-N(1)-)-METHYLTRANSFERASE"/>
    <property type="match status" value="1"/>
</dbReference>
<proteinExistence type="inferred from homology"/>
<dbReference type="PANTHER" id="PTHR46417:SF1">
    <property type="entry name" value="TRNA (GUANINE-N(1)-)-METHYLTRANSFERASE"/>
    <property type="match status" value="1"/>
</dbReference>
<feature type="binding site" evidence="15 16">
    <location>
        <begin position="138"/>
        <end position="143"/>
    </location>
    <ligand>
        <name>S-adenosyl-L-methionine</name>
        <dbReference type="ChEBI" id="CHEBI:59789"/>
    </ligand>
</feature>
<sequence>MLIIDILTLFPQMFSGPFSESIIKRGQEKGLIKINITNIRDFSRDKHKKVDDYPYGGGPGMVIKPEPVFEAVESILKQHKRDEHYQKWIILMTPQGKVFNQKKAMELAQKQHLIIICGHYEGIDERVRQFLVDEEISIGDYILTGGELPAMVVVDCVARLIPGMLGEEQSIKDESFTKGILEYPQYTRPEVYRGYRVPDILLSGNHRKISEWRRLEAIRRTFLRRPDLLDDYPLTPEEKEFLIQLSREVKKNKSG</sequence>
<comment type="similarity">
    <text evidence="3 15 17">Belongs to the RNA methyltransferase TrmD family.</text>
</comment>
<dbReference type="InterPro" id="IPR016009">
    <property type="entry name" value="tRNA_MeTrfase_TRMD/TRM10"/>
</dbReference>
<dbReference type="Proteomes" id="UP000662904">
    <property type="component" value="Chromosome"/>
</dbReference>
<name>A0A8A0RN85_9FIRM</name>
<keyword evidence="7 15" id="KW-0963">Cytoplasm</keyword>
<dbReference type="Gene3D" id="3.40.1280.10">
    <property type="match status" value="1"/>
</dbReference>
<dbReference type="Pfam" id="PF01746">
    <property type="entry name" value="tRNA_m1G_MT"/>
    <property type="match status" value="1"/>
</dbReference>